<name>A0A177C9A3_9PLEO</name>
<evidence type="ECO:0000256" key="1">
    <source>
        <dbReference type="SAM" id="MobiDB-lite"/>
    </source>
</evidence>
<dbReference type="Proteomes" id="UP000077069">
    <property type="component" value="Unassembled WGS sequence"/>
</dbReference>
<evidence type="ECO:0000313" key="2">
    <source>
        <dbReference type="EMBL" id="OAG03701.1"/>
    </source>
</evidence>
<protein>
    <submittedName>
        <fullName evidence="2">Uncharacterized protein</fullName>
    </submittedName>
</protein>
<evidence type="ECO:0000313" key="3">
    <source>
        <dbReference type="Proteomes" id="UP000077069"/>
    </source>
</evidence>
<feature type="region of interest" description="Disordered" evidence="1">
    <location>
        <begin position="64"/>
        <end position="85"/>
    </location>
</feature>
<organism evidence="2 3">
    <name type="scientific">Paraphaeosphaeria sporulosa</name>
    <dbReference type="NCBI Taxonomy" id="1460663"/>
    <lineage>
        <taxon>Eukaryota</taxon>
        <taxon>Fungi</taxon>
        <taxon>Dikarya</taxon>
        <taxon>Ascomycota</taxon>
        <taxon>Pezizomycotina</taxon>
        <taxon>Dothideomycetes</taxon>
        <taxon>Pleosporomycetidae</taxon>
        <taxon>Pleosporales</taxon>
        <taxon>Massarineae</taxon>
        <taxon>Didymosphaeriaceae</taxon>
        <taxon>Paraphaeosphaeria</taxon>
    </lineage>
</organism>
<sequence>MALMNGHMMPQSIPRQGLRTRNSFAWARLAPSLVFEYRSRERLIPMRYPSVFEYRSRERLIPMRYPSRQPPHPTHHVDHHRSASLERPTWTMPAHFFRS</sequence>
<keyword evidence="3" id="KW-1185">Reference proteome</keyword>
<dbReference type="EMBL" id="KV441554">
    <property type="protein sequence ID" value="OAG03701.1"/>
    <property type="molecule type" value="Genomic_DNA"/>
</dbReference>
<gene>
    <name evidence="2" type="ORF">CC84DRAFT_863426</name>
</gene>
<dbReference type="AlphaFoldDB" id="A0A177C9A3"/>
<dbReference type="InParanoid" id="A0A177C9A3"/>
<reference evidence="2 3" key="1">
    <citation type="submission" date="2016-05" db="EMBL/GenBank/DDBJ databases">
        <title>Comparative analysis of secretome profiles of manganese(II)-oxidizing ascomycete fungi.</title>
        <authorList>
            <consortium name="DOE Joint Genome Institute"/>
            <person name="Zeiner C.A."/>
            <person name="Purvine S.O."/>
            <person name="Zink E.M."/>
            <person name="Wu S."/>
            <person name="Pasa-Tolic L."/>
            <person name="Chaput D.L."/>
            <person name="Haridas S."/>
            <person name="Grigoriev I.V."/>
            <person name="Santelli C.M."/>
            <person name="Hansel C.M."/>
        </authorList>
    </citation>
    <scope>NUCLEOTIDE SEQUENCE [LARGE SCALE GENOMIC DNA]</scope>
    <source>
        <strain evidence="2 3">AP3s5-JAC2a</strain>
    </source>
</reference>
<proteinExistence type="predicted"/>
<accession>A0A177C9A3</accession>
<dbReference type="RefSeq" id="XP_018034066.1">
    <property type="nucleotide sequence ID" value="XM_018187689.1"/>
</dbReference>
<dbReference type="GeneID" id="28771175"/>